<evidence type="ECO:0000313" key="2">
    <source>
        <dbReference type="Proteomes" id="UP000019678"/>
    </source>
</evidence>
<dbReference type="PANTHER" id="PTHR24133:SF40">
    <property type="entry name" value="ANKYRIN REPEAT DOMAIN 44"/>
    <property type="match status" value="1"/>
</dbReference>
<proteinExistence type="predicted"/>
<dbReference type="SMART" id="SM00248">
    <property type="entry name" value="ANK"/>
    <property type="match status" value="5"/>
</dbReference>
<dbReference type="EMBL" id="ASRX01000003">
    <property type="protein sequence ID" value="EYF08420.1"/>
    <property type="molecule type" value="Genomic_DNA"/>
</dbReference>
<dbReference type="InterPro" id="IPR036770">
    <property type="entry name" value="Ankyrin_rpt-contain_sf"/>
</dbReference>
<dbReference type="RefSeq" id="WP_052373961.1">
    <property type="nucleotide sequence ID" value="NZ_ASRX01000003.1"/>
</dbReference>
<keyword evidence="2" id="KW-1185">Reference proteome</keyword>
<dbReference type="eggNOG" id="COG0666">
    <property type="taxonomic scope" value="Bacteria"/>
</dbReference>
<dbReference type="AlphaFoldDB" id="A0A017THV7"/>
<dbReference type="SUPFAM" id="SSF48403">
    <property type="entry name" value="Ankyrin repeat"/>
    <property type="match status" value="1"/>
</dbReference>
<protein>
    <submittedName>
        <fullName evidence="1">Uncharacterized protein</fullName>
    </submittedName>
</protein>
<dbReference type="Proteomes" id="UP000019678">
    <property type="component" value="Unassembled WGS sequence"/>
</dbReference>
<dbReference type="PANTHER" id="PTHR24133">
    <property type="entry name" value="ANKYRIN DOMAIN-CONTAINING"/>
    <property type="match status" value="1"/>
</dbReference>
<reference evidence="1 2" key="1">
    <citation type="submission" date="2013-05" db="EMBL/GenBank/DDBJ databases">
        <title>Genome assembly of Chondromyces apiculatus DSM 436.</title>
        <authorList>
            <person name="Sharma G."/>
            <person name="Khatri I."/>
            <person name="Kaur C."/>
            <person name="Mayilraj S."/>
            <person name="Subramanian S."/>
        </authorList>
    </citation>
    <scope>NUCLEOTIDE SEQUENCE [LARGE SCALE GENOMIC DNA]</scope>
    <source>
        <strain evidence="1 2">DSM 436</strain>
    </source>
</reference>
<organism evidence="1 2">
    <name type="scientific">Chondromyces apiculatus DSM 436</name>
    <dbReference type="NCBI Taxonomy" id="1192034"/>
    <lineage>
        <taxon>Bacteria</taxon>
        <taxon>Pseudomonadati</taxon>
        <taxon>Myxococcota</taxon>
        <taxon>Polyangia</taxon>
        <taxon>Polyangiales</taxon>
        <taxon>Polyangiaceae</taxon>
        <taxon>Chondromyces</taxon>
    </lineage>
</organism>
<sequence>MSGTPPARPPTLQERREAIQTAAAQRSLDDLQRLLAESPGEARYALFMAAYWSWATAVHWLLDGDTSPPPQSPLGGNALIGSLSRSITPEQGLSAERAEIVALLLARGADPREIGDHGQNALALACSSFVKGDASLAIARMLLDAGAPVDSGKAGKGKGIRELPLMHAALYARTDLVALLLERGAQPGLTGGEERETALHACVSRLDRGAGPAERLATATLLLDAGAPVDAPDSAGRTPLITFCASFYKSPGWVEAWDALLRLLITRGADVHARDEHGVCALHYALLHHPWHAKAALCEALLDLGADPNLPTTDGRCPLEMARTEEVKEALVARGARAGVDPLALLLEGDGARTRLQEWLAARCGVTTVAPSLLDHLTAPQGSPGGWFTLAAPVEVLRSATTYGALFGRLGKRPAPFLRLGSDGIGVTFHVHVPDGRVVSLHHDASFSEVAGGIRARDAATFTARFLESGSRLDVPQLLALQRATIGIDPRASDAPLRFALAACSALGWSPDDLLARVRTLPLEFLGVRVRAITDRADALALLTRGSAG</sequence>
<evidence type="ECO:0000313" key="1">
    <source>
        <dbReference type="EMBL" id="EYF08420.1"/>
    </source>
</evidence>
<dbReference type="Gene3D" id="1.25.40.20">
    <property type="entry name" value="Ankyrin repeat-containing domain"/>
    <property type="match status" value="1"/>
</dbReference>
<name>A0A017THV7_9BACT</name>
<accession>A0A017THV7</accession>
<dbReference type="InterPro" id="IPR002110">
    <property type="entry name" value="Ankyrin_rpt"/>
</dbReference>
<gene>
    <name evidence="1" type="ORF">CAP_3949</name>
</gene>
<dbReference type="InterPro" id="IPR052391">
    <property type="entry name" value="E3_Ligase-Neurotoxin"/>
</dbReference>
<comment type="caution">
    <text evidence="1">The sequence shown here is derived from an EMBL/GenBank/DDBJ whole genome shotgun (WGS) entry which is preliminary data.</text>
</comment>
<dbReference type="OrthoDB" id="5498086at2"/>
<dbReference type="STRING" id="1192034.CAP_3949"/>